<evidence type="ECO:0000256" key="3">
    <source>
        <dbReference type="ARBA" id="ARBA00022741"/>
    </source>
</evidence>
<dbReference type="PANTHER" id="PTHR39560">
    <property type="entry name" value="PROTEIN ADENYLYLTRANSFERASE FIC-RELATED"/>
    <property type="match status" value="1"/>
</dbReference>
<dbReference type="EMBL" id="QFGA01000001">
    <property type="protein sequence ID" value="TEB07762.1"/>
    <property type="molecule type" value="Genomic_DNA"/>
</dbReference>
<dbReference type="GO" id="GO:0005524">
    <property type="term" value="F:ATP binding"/>
    <property type="evidence" value="ECO:0007669"/>
    <property type="project" value="UniProtKB-KW"/>
</dbReference>
<evidence type="ECO:0000256" key="2">
    <source>
        <dbReference type="ARBA" id="ARBA00022695"/>
    </source>
</evidence>
<evidence type="ECO:0000256" key="1">
    <source>
        <dbReference type="ARBA" id="ARBA00022679"/>
    </source>
</evidence>
<comment type="catalytic activity">
    <reaction evidence="7">
        <text>L-tyrosyl-[protein] + ATP = O-(5'-adenylyl)-L-tyrosyl-[protein] + diphosphate</text>
        <dbReference type="Rhea" id="RHEA:54288"/>
        <dbReference type="Rhea" id="RHEA-COMP:10136"/>
        <dbReference type="Rhea" id="RHEA-COMP:13846"/>
        <dbReference type="ChEBI" id="CHEBI:30616"/>
        <dbReference type="ChEBI" id="CHEBI:33019"/>
        <dbReference type="ChEBI" id="CHEBI:46858"/>
        <dbReference type="ChEBI" id="CHEBI:83624"/>
        <dbReference type="EC" id="2.7.7.108"/>
    </reaction>
</comment>
<gene>
    <name evidence="8" type="primary">vbhT_2</name>
    <name evidence="8" type="ORF">Psch_01317</name>
</gene>
<dbReference type="GO" id="GO:0051302">
    <property type="term" value="P:regulation of cell division"/>
    <property type="evidence" value="ECO:0007669"/>
    <property type="project" value="TreeGrafter"/>
</dbReference>
<evidence type="ECO:0000256" key="4">
    <source>
        <dbReference type="ARBA" id="ARBA00022840"/>
    </source>
</evidence>
<keyword evidence="2 8" id="KW-0548">Nucleotidyltransferase</keyword>
<reference evidence="8 9" key="1">
    <citation type="journal article" date="2018" name="Environ. Microbiol.">
        <title>Novel energy conservation strategies and behaviour of Pelotomaculum schinkii driving syntrophic propionate catabolism.</title>
        <authorList>
            <person name="Hidalgo-Ahumada C.A.P."/>
            <person name="Nobu M.K."/>
            <person name="Narihiro T."/>
            <person name="Tamaki H."/>
            <person name="Liu W.T."/>
            <person name="Kamagata Y."/>
            <person name="Stams A.J.M."/>
            <person name="Imachi H."/>
            <person name="Sousa D.Z."/>
        </authorList>
    </citation>
    <scope>NUCLEOTIDE SEQUENCE [LARGE SCALE GENOMIC DNA]</scope>
    <source>
        <strain evidence="8 9">HH</strain>
    </source>
</reference>
<evidence type="ECO:0000256" key="6">
    <source>
        <dbReference type="ARBA" id="ARBA00047939"/>
    </source>
</evidence>
<dbReference type="GO" id="GO:0070733">
    <property type="term" value="F:AMPylase activity"/>
    <property type="evidence" value="ECO:0007669"/>
    <property type="project" value="UniProtKB-EC"/>
</dbReference>
<dbReference type="AlphaFoldDB" id="A0A4Y7RGD8"/>
<dbReference type="Gene3D" id="1.10.3290.10">
    <property type="entry name" value="Fido-like domain"/>
    <property type="match status" value="1"/>
</dbReference>
<evidence type="ECO:0000313" key="8">
    <source>
        <dbReference type="EMBL" id="TEB07762.1"/>
    </source>
</evidence>
<dbReference type="PANTHER" id="PTHR39560:SF1">
    <property type="entry name" value="PROTEIN ADENYLYLTRANSFERASE FIC-RELATED"/>
    <property type="match status" value="1"/>
</dbReference>
<dbReference type="RefSeq" id="WP_243120536.1">
    <property type="nucleotide sequence ID" value="NZ_QFGA01000001.1"/>
</dbReference>
<accession>A0A4Y7RGD8</accession>
<name>A0A4Y7RGD8_9FIRM</name>
<evidence type="ECO:0000313" key="9">
    <source>
        <dbReference type="Proteomes" id="UP000298324"/>
    </source>
</evidence>
<evidence type="ECO:0000256" key="7">
    <source>
        <dbReference type="ARBA" id="ARBA00048696"/>
    </source>
</evidence>
<evidence type="ECO:0000256" key="5">
    <source>
        <dbReference type="ARBA" id="ARBA00034531"/>
    </source>
</evidence>
<comment type="catalytic activity">
    <reaction evidence="6">
        <text>L-threonyl-[protein] + ATP = 3-O-(5'-adenylyl)-L-threonyl-[protein] + diphosphate</text>
        <dbReference type="Rhea" id="RHEA:54292"/>
        <dbReference type="Rhea" id="RHEA-COMP:11060"/>
        <dbReference type="Rhea" id="RHEA-COMP:13847"/>
        <dbReference type="ChEBI" id="CHEBI:30013"/>
        <dbReference type="ChEBI" id="CHEBI:30616"/>
        <dbReference type="ChEBI" id="CHEBI:33019"/>
        <dbReference type="ChEBI" id="CHEBI:138113"/>
        <dbReference type="EC" id="2.7.7.108"/>
    </reaction>
</comment>
<dbReference type="InterPro" id="IPR036597">
    <property type="entry name" value="Fido-like_dom_sf"/>
</dbReference>
<keyword evidence="9" id="KW-1185">Reference proteome</keyword>
<dbReference type="EC" id="2.7.7.108" evidence="5"/>
<dbReference type="Proteomes" id="UP000298324">
    <property type="component" value="Unassembled WGS sequence"/>
</dbReference>
<keyword evidence="4" id="KW-0067">ATP-binding</keyword>
<protein>
    <recommendedName>
        <fullName evidence="5">protein adenylyltransferase</fullName>
        <ecNumber evidence="5">2.7.7.108</ecNumber>
    </recommendedName>
</protein>
<keyword evidence="3" id="KW-0547">Nucleotide-binding</keyword>
<comment type="caution">
    <text evidence="8">The sequence shown here is derived from an EMBL/GenBank/DDBJ whole genome shotgun (WGS) entry which is preliminary data.</text>
</comment>
<sequence length="109" mass="13015">MNKNYKYDYEWDSRYCYPNSFVLKNKLGLRDAEQLHIAEREITSVRILEARVNPIPGSFDLKHLQDIHRYIFKDIYEWAGKLRWVNVSKGNQFCLYPYIESMQTSCLAG</sequence>
<keyword evidence="1 8" id="KW-0808">Transferase</keyword>
<proteinExistence type="predicted"/>
<dbReference type="SUPFAM" id="SSF140931">
    <property type="entry name" value="Fic-like"/>
    <property type="match status" value="1"/>
</dbReference>
<organism evidence="8 9">
    <name type="scientific">Pelotomaculum schinkii</name>
    <dbReference type="NCBI Taxonomy" id="78350"/>
    <lineage>
        <taxon>Bacteria</taxon>
        <taxon>Bacillati</taxon>
        <taxon>Bacillota</taxon>
        <taxon>Clostridia</taxon>
        <taxon>Eubacteriales</taxon>
        <taxon>Desulfotomaculaceae</taxon>
        <taxon>Pelotomaculum</taxon>
    </lineage>
</organism>